<dbReference type="GO" id="GO:0097422">
    <property type="term" value="C:tubular endosome"/>
    <property type="evidence" value="ECO:0007669"/>
    <property type="project" value="TreeGrafter"/>
</dbReference>
<feature type="region of interest" description="Disordered" evidence="2">
    <location>
        <begin position="917"/>
        <end position="942"/>
    </location>
</feature>
<feature type="repeat" description="ANK" evidence="1">
    <location>
        <begin position="790"/>
        <end position="822"/>
    </location>
</feature>
<evidence type="ECO:0000256" key="2">
    <source>
        <dbReference type="SAM" id="MobiDB-lite"/>
    </source>
</evidence>
<dbReference type="OrthoDB" id="411646at2759"/>
<keyword evidence="1" id="KW-0040">ANK repeat</keyword>
<feature type="compositionally biased region" description="Basic and acidic residues" evidence="2">
    <location>
        <begin position="641"/>
        <end position="650"/>
    </location>
</feature>
<dbReference type="Pfam" id="PF02204">
    <property type="entry name" value="VPS9"/>
    <property type="match status" value="1"/>
</dbReference>
<dbReference type="PRINTS" id="PR01415">
    <property type="entry name" value="ANKYRIN"/>
</dbReference>
<dbReference type="Gene3D" id="1.20.1050.80">
    <property type="entry name" value="VPS9 domain"/>
    <property type="match status" value="1"/>
</dbReference>
<sequence>MAKYDEDLHDNPFFITLSEKFPDLFDLASEKCWMICVPRFETVLRSKIYKQDVETHILLPEKELEVPDEEDSKSKDQSMAFVTLNGKYLSIQGEYIVTGCGFKEERRVKILFDESFFNSKDQSYQVLCIDKQLEGGPEEQPMMVASLETLSDCHDFLWNHNDPACEKVKKTVDSYLSSLTVKIDSTPDQIKDIAFEIYETALAEISKLPHIRKLHSGSGKNFFALATETYILNKIHSQLFRLLCRTELGDSDINKYTRKACDVHFADLGIRQEYSPGLSKAREHLLSLNKCSSPFEKTRCFKQTVSSLGAGSTAKGLTADELLPILVYLVLKSEIPNWKVNLFYIQQFHFSNVGSEEILYYLTSFEAAVEYITTKSLENSISINRARFYCETETLTVTRLRSFFDSVAREDVESVEKLLKLPDDISMSLCHPLCHCEKCAPIVSNYHDDPARVSIYSRDSLKRTGLHYAALMGQAIIIQRLLELKSDIDAVDINHHTPLHLACLHGNQKCVLFLLSEGASINKMDRGGNTPLHLACSHGHEECVKALVFNKEKCNVNHQNSFGDTPLHLAARWNYGLIVPLLLEHGAQFDIRNKLNDTPARASYNTKIFVNLQSLASNRHSSFSAGSGGRGGEGGRGGGRRASEKEETDGGRASSSDVKLRNSDSLSRNPTKSIARRRSTLSSDAPSETDKQLKKLFRAIHDHDITMVKYLFGNQATPTEGGGGATACHPLCQCEKCQKLRKGHLVFLNVNVRDSHGNTPLHKAALNGSRAIVDYLISRDAPKNARTKDELLTPLHLACQYNHKDVVMKLLENGADVNPSDVRGNTPLHFCCNNGHMDSAALLLIHGADVTALNDRGDTPLHNAARWNHASLAKELILYGAQYSHRNNEDKTPDDLTTDEEVHHVIKQAMSGEISIGAYKPLSSPPHAGSPNISDDDDFEHI</sequence>
<dbReference type="InterPro" id="IPR002110">
    <property type="entry name" value="Ankyrin_rpt"/>
</dbReference>
<dbReference type="eggNOG" id="KOG2319">
    <property type="taxonomic scope" value="Eukaryota"/>
</dbReference>
<feature type="repeat" description="ANK" evidence="1">
    <location>
        <begin position="461"/>
        <end position="493"/>
    </location>
</feature>
<dbReference type="InterPro" id="IPR037191">
    <property type="entry name" value="VPS9_dom_sf"/>
</dbReference>
<reference evidence="5" key="1">
    <citation type="journal article" date="2010" name="Nature">
        <title>The Amphimedon queenslandica genome and the evolution of animal complexity.</title>
        <authorList>
            <person name="Srivastava M."/>
            <person name="Simakov O."/>
            <person name="Chapman J."/>
            <person name="Fahey B."/>
            <person name="Gauthier M.E."/>
            <person name="Mitros T."/>
            <person name="Richards G.S."/>
            <person name="Conaco C."/>
            <person name="Dacre M."/>
            <person name="Hellsten U."/>
            <person name="Larroux C."/>
            <person name="Putnam N.H."/>
            <person name="Stanke M."/>
            <person name="Adamska M."/>
            <person name="Darling A."/>
            <person name="Degnan S.M."/>
            <person name="Oakley T.H."/>
            <person name="Plachetzki D.C."/>
            <person name="Zhai Y."/>
            <person name="Adamski M."/>
            <person name="Calcino A."/>
            <person name="Cummins S.F."/>
            <person name="Goodstein D.M."/>
            <person name="Harris C."/>
            <person name="Jackson D.J."/>
            <person name="Leys S.P."/>
            <person name="Shu S."/>
            <person name="Woodcroft B.J."/>
            <person name="Vervoort M."/>
            <person name="Kosik K.S."/>
            <person name="Manning G."/>
            <person name="Degnan B.M."/>
            <person name="Rokhsar D.S."/>
        </authorList>
    </citation>
    <scope>NUCLEOTIDE SEQUENCE [LARGE SCALE GENOMIC DNA]</scope>
</reference>
<dbReference type="PROSITE" id="PS50088">
    <property type="entry name" value="ANK_REPEAT"/>
    <property type="match status" value="8"/>
</dbReference>
<organism evidence="4">
    <name type="scientific">Amphimedon queenslandica</name>
    <name type="common">Sponge</name>
    <dbReference type="NCBI Taxonomy" id="400682"/>
    <lineage>
        <taxon>Eukaryota</taxon>
        <taxon>Metazoa</taxon>
        <taxon>Porifera</taxon>
        <taxon>Demospongiae</taxon>
        <taxon>Heteroscleromorpha</taxon>
        <taxon>Haplosclerida</taxon>
        <taxon>Niphatidae</taxon>
        <taxon>Amphimedon</taxon>
    </lineage>
</organism>
<dbReference type="GO" id="GO:0000149">
    <property type="term" value="F:SNARE binding"/>
    <property type="evidence" value="ECO:0007669"/>
    <property type="project" value="TreeGrafter"/>
</dbReference>
<protein>
    <recommendedName>
        <fullName evidence="3">VPS9 domain-containing protein</fullName>
    </recommendedName>
</protein>
<keyword evidence="5" id="KW-1185">Reference proteome</keyword>
<dbReference type="AlphaFoldDB" id="A0A1X7V5P7"/>
<feature type="repeat" description="ANK" evidence="1">
    <location>
        <begin position="756"/>
        <end position="788"/>
    </location>
</feature>
<evidence type="ECO:0000313" key="5">
    <source>
        <dbReference type="Proteomes" id="UP000007879"/>
    </source>
</evidence>
<dbReference type="GO" id="GO:0045022">
    <property type="term" value="P:early endosome to late endosome transport"/>
    <property type="evidence" value="ECO:0007669"/>
    <property type="project" value="TreeGrafter"/>
</dbReference>
<feature type="repeat" description="ANK" evidence="1">
    <location>
        <begin position="823"/>
        <end position="855"/>
    </location>
</feature>
<dbReference type="GO" id="GO:0005769">
    <property type="term" value="C:early endosome"/>
    <property type="evidence" value="ECO:0007669"/>
    <property type="project" value="TreeGrafter"/>
</dbReference>
<feature type="repeat" description="ANK" evidence="1">
    <location>
        <begin position="562"/>
        <end position="594"/>
    </location>
</feature>
<dbReference type="KEGG" id="aqu:105312338"/>
<dbReference type="Gene3D" id="1.25.40.20">
    <property type="entry name" value="Ankyrin repeat-containing domain"/>
    <property type="match status" value="2"/>
</dbReference>
<dbReference type="SUPFAM" id="SSF48403">
    <property type="entry name" value="Ankyrin repeat"/>
    <property type="match status" value="2"/>
</dbReference>
<dbReference type="SMART" id="SM00167">
    <property type="entry name" value="VPS9"/>
    <property type="match status" value="1"/>
</dbReference>
<feature type="repeat" description="ANK" evidence="1">
    <location>
        <begin position="494"/>
        <end position="526"/>
    </location>
</feature>
<dbReference type="SUPFAM" id="SSF109993">
    <property type="entry name" value="VPS9 domain"/>
    <property type="match status" value="1"/>
</dbReference>
<evidence type="ECO:0000259" key="3">
    <source>
        <dbReference type="PROSITE" id="PS51205"/>
    </source>
</evidence>
<dbReference type="CDD" id="cd22886">
    <property type="entry name" value="ANKRD27_zf2"/>
    <property type="match status" value="1"/>
</dbReference>
<evidence type="ECO:0000313" key="4">
    <source>
        <dbReference type="EnsemblMetazoa" id="Aqu2.1.34842_001"/>
    </source>
</evidence>
<dbReference type="PANTHER" id="PTHR24170">
    <property type="entry name" value="ANKYRIN REPEAT DOMAIN-CONTAINING PROTEIN 27"/>
    <property type="match status" value="1"/>
</dbReference>
<accession>A0A1X7V5P7</accession>
<dbReference type="CDD" id="cd22883">
    <property type="entry name" value="ANKRD27_zf"/>
    <property type="match status" value="1"/>
</dbReference>
<dbReference type="GO" id="GO:0005085">
    <property type="term" value="F:guanyl-nucleotide exchange factor activity"/>
    <property type="evidence" value="ECO:0007669"/>
    <property type="project" value="TreeGrafter"/>
</dbReference>
<dbReference type="EnsemblMetazoa" id="XM_019995122.1">
    <property type="protein sequence ID" value="XP_019850681.1"/>
    <property type="gene ID" value="LOC105312338"/>
</dbReference>
<dbReference type="GO" id="GO:0005770">
    <property type="term" value="C:late endosome"/>
    <property type="evidence" value="ECO:0007669"/>
    <property type="project" value="TreeGrafter"/>
</dbReference>
<evidence type="ECO:0000256" key="1">
    <source>
        <dbReference type="PROSITE-ProRule" id="PRU00023"/>
    </source>
</evidence>
<dbReference type="Pfam" id="PF12796">
    <property type="entry name" value="Ank_2"/>
    <property type="match status" value="2"/>
</dbReference>
<dbReference type="Proteomes" id="UP000007879">
    <property type="component" value="Unassembled WGS sequence"/>
</dbReference>
<dbReference type="STRING" id="400682.A0A1X7V5P7"/>
<dbReference type="Pfam" id="PF00023">
    <property type="entry name" value="Ank"/>
    <property type="match status" value="1"/>
</dbReference>
<dbReference type="PROSITE" id="PS50297">
    <property type="entry name" value="ANK_REP_REGION"/>
    <property type="match status" value="8"/>
</dbReference>
<dbReference type="InParanoid" id="A0A1X7V5P7"/>
<dbReference type="PROSITE" id="PS51205">
    <property type="entry name" value="VPS9"/>
    <property type="match status" value="1"/>
</dbReference>
<dbReference type="SMART" id="SM00248">
    <property type="entry name" value="ANK"/>
    <property type="match status" value="8"/>
</dbReference>
<dbReference type="GO" id="GO:0005886">
    <property type="term" value="C:plasma membrane"/>
    <property type="evidence" value="ECO:0007669"/>
    <property type="project" value="TreeGrafter"/>
</dbReference>
<dbReference type="Pfam" id="PF13637">
    <property type="entry name" value="Ank_4"/>
    <property type="match status" value="1"/>
</dbReference>
<feature type="region of interest" description="Disordered" evidence="2">
    <location>
        <begin position="620"/>
        <end position="690"/>
    </location>
</feature>
<dbReference type="PANTHER" id="PTHR24170:SF2">
    <property type="entry name" value="ANKYRIN REPEAT DOMAIN-CONTAINING PROTEIN 27"/>
    <property type="match status" value="1"/>
</dbReference>
<feature type="repeat" description="ANK" evidence="1">
    <location>
        <begin position="856"/>
        <end position="888"/>
    </location>
</feature>
<dbReference type="GO" id="GO:0030133">
    <property type="term" value="C:transport vesicle"/>
    <property type="evidence" value="ECO:0007669"/>
    <property type="project" value="TreeGrafter"/>
</dbReference>
<dbReference type="InterPro" id="IPR003123">
    <property type="entry name" value="VPS9"/>
</dbReference>
<gene>
    <name evidence="4" type="primary">105312338</name>
</gene>
<dbReference type="InterPro" id="IPR051248">
    <property type="entry name" value="UPF0507/Ank_repeat_27"/>
</dbReference>
<feature type="repeat" description="ANK" evidence="1">
    <location>
        <begin position="527"/>
        <end position="559"/>
    </location>
</feature>
<dbReference type="InterPro" id="IPR036770">
    <property type="entry name" value="Ankyrin_rpt-contain_sf"/>
</dbReference>
<feature type="compositionally biased region" description="Polar residues" evidence="2">
    <location>
        <begin position="653"/>
        <end position="672"/>
    </location>
</feature>
<dbReference type="EnsemblMetazoa" id="Aqu2.1.34842_001">
    <property type="protein sequence ID" value="Aqu2.1.34842_001"/>
    <property type="gene ID" value="Aqu2.1.34842"/>
</dbReference>
<feature type="domain" description="VPS9" evidence="3">
    <location>
        <begin position="247"/>
        <end position="381"/>
    </location>
</feature>
<proteinExistence type="predicted"/>
<name>A0A1X7V5P7_AMPQE</name>
<reference evidence="4" key="2">
    <citation type="submission" date="2017-05" db="UniProtKB">
        <authorList>
            <consortium name="EnsemblMetazoa"/>
        </authorList>
    </citation>
    <scope>IDENTIFICATION</scope>
</reference>
<feature type="compositionally biased region" description="Gly residues" evidence="2">
    <location>
        <begin position="626"/>
        <end position="637"/>
    </location>
</feature>